<feature type="signal peptide" evidence="1">
    <location>
        <begin position="1"/>
        <end position="24"/>
    </location>
</feature>
<keyword evidence="3" id="KW-1185">Reference proteome</keyword>
<evidence type="ECO:0000313" key="3">
    <source>
        <dbReference type="Proteomes" id="UP001295794"/>
    </source>
</evidence>
<keyword evidence="1" id="KW-0732">Signal</keyword>
<organism evidence="2 3">
    <name type="scientific">Mycena citricolor</name>
    <dbReference type="NCBI Taxonomy" id="2018698"/>
    <lineage>
        <taxon>Eukaryota</taxon>
        <taxon>Fungi</taxon>
        <taxon>Dikarya</taxon>
        <taxon>Basidiomycota</taxon>
        <taxon>Agaricomycotina</taxon>
        <taxon>Agaricomycetes</taxon>
        <taxon>Agaricomycetidae</taxon>
        <taxon>Agaricales</taxon>
        <taxon>Marasmiineae</taxon>
        <taxon>Mycenaceae</taxon>
        <taxon>Mycena</taxon>
    </lineage>
</organism>
<name>A0AAD2Q1G1_9AGAR</name>
<dbReference type="Proteomes" id="UP001295794">
    <property type="component" value="Unassembled WGS sequence"/>
</dbReference>
<reference evidence="2" key="1">
    <citation type="submission" date="2023-11" db="EMBL/GenBank/DDBJ databases">
        <authorList>
            <person name="De Vega J J."/>
            <person name="De Vega J J."/>
        </authorList>
    </citation>
    <scope>NUCLEOTIDE SEQUENCE</scope>
</reference>
<accession>A0AAD2Q1G1</accession>
<evidence type="ECO:0000256" key="1">
    <source>
        <dbReference type="SAM" id="SignalP"/>
    </source>
</evidence>
<comment type="caution">
    <text evidence="2">The sequence shown here is derived from an EMBL/GenBank/DDBJ whole genome shotgun (WGS) entry which is preliminary data.</text>
</comment>
<feature type="chain" id="PRO_5042229824" evidence="1">
    <location>
        <begin position="25"/>
        <end position="92"/>
    </location>
</feature>
<gene>
    <name evidence="2" type="ORF">MYCIT1_LOCUS3491</name>
</gene>
<dbReference type="EMBL" id="CAVNYO010000045">
    <property type="protein sequence ID" value="CAK5263817.1"/>
    <property type="molecule type" value="Genomic_DNA"/>
</dbReference>
<dbReference type="AlphaFoldDB" id="A0AAD2Q1G1"/>
<sequence length="92" mass="10406">MCLGIHFSFRLCFWVDCHMGGVNAGAGLGESLHPNLHLMFTLAGLDHCAALEQLIDNVEPRINDNETDTNDDEEIFAWFSDEERPDAEPDEW</sequence>
<proteinExistence type="predicted"/>
<protein>
    <submittedName>
        <fullName evidence="2">Uncharacterized protein</fullName>
    </submittedName>
</protein>
<evidence type="ECO:0000313" key="2">
    <source>
        <dbReference type="EMBL" id="CAK5263817.1"/>
    </source>
</evidence>